<evidence type="ECO:0000313" key="1">
    <source>
        <dbReference type="EMBL" id="AAZ25396.1"/>
    </source>
</evidence>
<dbReference type="AlphaFoldDB" id="Q483F1"/>
<reference evidence="1" key="1">
    <citation type="journal article" date="2005" name="Proc. Natl. Acad. Sci. U.S.A.">
        <title>The psychrophilic lifestyle as revealed by the genome sequence of Colwellia psychrerythraea 34H through genomic and proteomic analyses.</title>
        <authorList>
            <person name="Methe B.A."/>
            <person name="Nelson K.E."/>
            <person name="Deming J.W."/>
            <person name="Momen B."/>
            <person name="Melamud E."/>
            <person name="Zhang X."/>
            <person name="Moult J."/>
            <person name="Madupu R."/>
            <person name="Nelson W.C."/>
            <person name="Dodson R.J."/>
            <person name="Brinkac L.M."/>
            <person name="Daugherty S.C."/>
            <person name="Durkin A.S."/>
            <person name="DeBoy R.T."/>
            <person name="Kolonay J.F."/>
            <person name="Sullivan S.A."/>
            <person name="Zhou L."/>
            <person name="Davidsen T.M."/>
            <person name="Wu M."/>
            <person name="Huston A.L."/>
            <person name="Lewis M."/>
            <person name="Weaver B."/>
            <person name="Weidman J.F."/>
            <person name="Khouri H."/>
            <person name="Utterback T.R."/>
            <person name="Feldblyum T.V."/>
            <person name="Fraser C.M."/>
        </authorList>
    </citation>
    <scope>NUCLEOTIDE SEQUENCE [LARGE SCALE GENOMIC DNA]</scope>
    <source>
        <strain evidence="1">34H</strain>
    </source>
</reference>
<accession>Q483F1</accession>
<dbReference type="RefSeq" id="WP_011042910.1">
    <property type="nucleotide sequence ID" value="NC_003910.7"/>
</dbReference>
<dbReference type="Pfam" id="PF22098">
    <property type="entry name" value="DUF6942"/>
    <property type="match status" value="1"/>
</dbReference>
<dbReference type="EMBL" id="CP000083">
    <property type="protein sequence ID" value="AAZ25396.1"/>
    <property type="molecule type" value="Genomic_DNA"/>
</dbReference>
<organism evidence="1 2">
    <name type="scientific">Colwellia psychrerythraea (strain 34H / ATCC BAA-681)</name>
    <name type="common">Vibrio psychroerythus</name>
    <dbReference type="NCBI Taxonomy" id="167879"/>
    <lineage>
        <taxon>Bacteria</taxon>
        <taxon>Pseudomonadati</taxon>
        <taxon>Pseudomonadota</taxon>
        <taxon>Gammaproteobacteria</taxon>
        <taxon>Alteromonadales</taxon>
        <taxon>Colwelliaceae</taxon>
        <taxon>Colwellia</taxon>
    </lineage>
</organism>
<dbReference type="HOGENOM" id="CLU_108934_0_0_6"/>
<dbReference type="KEGG" id="cps:CPS_2089"/>
<dbReference type="Proteomes" id="UP000000547">
    <property type="component" value="Chromosome"/>
</dbReference>
<dbReference type="InterPro" id="IPR054222">
    <property type="entry name" value="DUF6942"/>
</dbReference>
<sequence length="186" mass="21217">MNNIGFGDKDFSFAVYIANKPNMLEYQSLCEVTSLVEGEINVINQACGNGWRKVFNVYAKLLYALDKKHFDYSENTPTWQNYRDKYLLQSQSKTALLFSPPQLMSNIEMPNKKIVHIVCGKGHAKALINSSNLVANLIWLDDEFAIDKENRLIVCPYFDYRQLSNIKIERLAGLLSDLGGIREGIE</sequence>
<protein>
    <submittedName>
        <fullName evidence="1">Uncharacterized protein</fullName>
    </submittedName>
</protein>
<evidence type="ECO:0000313" key="2">
    <source>
        <dbReference type="Proteomes" id="UP000000547"/>
    </source>
</evidence>
<gene>
    <name evidence="1" type="ordered locus">CPS_2089</name>
</gene>
<proteinExistence type="predicted"/>
<name>Q483F1_COLP3</name>